<protein>
    <submittedName>
        <fullName evidence="1">Uncharacterized protein</fullName>
    </submittedName>
</protein>
<reference evidence="1" key="2">
    <citation type="journal article" date="2021" name="Genome Biol. Evol.">
        <title>Developing a high-quality reference genome for a parasitic bivalve with doubly uniparental inheritance (Bivalvia: Unionida).</title>
        <authorList>
            <person name="Smith C.H."/>
        </authorList>
    </citation>
    <scope>NUCLEOTIDE SEQUENCE</scope>
    <source>
        <strain evidence="1">CHS0354</strain>
        <tissue evidence="1">Mantle</tissue>
    </source>
</reference>
<evidence type="ECO:0000313" key="1">
    <source>
        <dbReference type="EMBL" id="KAK3598168.1"/>
    </source>
</evidence>
<reference evidence="1" key="1">
    <citation type="journal article" date="2021" name="Genome Biol. Evol.">
        <title>A High-Quality Reference Genome for a Parasitic Bivalve with Doubly Uniparental Inheritance (Bivalvia: Unionida).</title>
        <authorList>
            <person name="Smith C.H."/>
        </authorList>
    </citation>
    <scope>NUCLEOTIDE SEQUENCE</scope>
    <source>
        <strain evidence="1">CHS0354</strain>
    </source>
</reference>
<dbReference type="AlphaFoldDB" id="A0AAE0W143"/>
<accession>A0AAE0W143</accession>
<reference evidence="1" key="3">
    <citation type="submission" date="2023-05" db="EMBL/GenBank/DDBJ databases">
        <authorList>
            <person name="Smith C.H."/>
        </authorList>
    </citation>
    <scope>NUCLEOTIDE SEQUENCE</scope>
    <source>
        <strain evidence="1">CHS0354</strain>
        <tissue evidence="1">Mantle</tissue>
    </source>
</reference>
<gene>
    <name evidence="1" type="ORF">CHS0354_008842</name>
</gene>
<proteinExistence type="predicted"/>
<name>A0AAE0W143_9BIVA</name>
<comment type="caution">
    <text evidence="1">The sequence shown here is derived from an EMBL/GenBank/DDBJ whole genome shotgun (WGS) entry which is preliminary data.</text>
</comment>
<sequence>MNLMAQTLGYNQQIPLKILIGIHSILEKNYSRVTGPFFHLQNRILENKGCTETYTKKQIP</sequence>
<organism evidence="1 2">
    <name type="scientific">Potamilus streckersoni</name>
    <dbReference type="NCBI Taxonomy" id="2493646"/>
    <lineage>
        <taxon>Eukaryota</taxon>
        <taxon>Metazoa</taxon>
        <taxon>Spiralia</taxon>
        <taxon>Lophotrochozoa</taxon>
        <taxon>Mollusca</taxon>
        <taxon>Bivalvia</taxon>
        <taxon>Autobranchia</taxon>
        <taxon>Heteroconchia</taxon>
        <taxon>Palaeoheterodonta</taxon>
        <taxon>Unionida</taxon>
        <taxon>Unionoidea</taxon>
        <taxon>Unionidae</taxon>
        <taxon>Ambleminae</taxon>
        <taxon>Lampsilini</taxon>
        <taxon>Potamilus</taxon>
    </lineage>
</organism>
<dbReference type="Proteomes" id="UP001195483">
    <property type="component" value="Unassembled WGS sequence"/>
</dbReference>
<feature type="non-terminal residue" evidence="1">
    <location>
        <position position="60"/>
    </location>
</feature>
<dbReference type="EMBL" id="JAEAOA010000577">
    <property type="protein sequence ID" value="KAK3598168.1"/>
    <property type="molecule type" value="Genomic_DNA"/>
</dbReference>
<evidence type="ECO:0000313" key="2">
    <source>
        <dbReference type="Proteomes" id="UP001195483"/>
    </source>
</evidence>
<keyword evidence="2" id="KW-1185">Reference proteome</keyword>